<protein>
    <recommendedName>
        <fullName evidence="3">Lipoprotein</fullName>
    </recommendedName>
</protein>
<gene>
    <name evidence="1" type="ORF">DNU06_16030</name>
</gene>
<proteinExistence type="predicted"/>
<dbReference type="PROSITE" id="PS51257">
    <property type="entry name" value="PROKAR_LIPOPROTEIN"/>
    <property type="match status" value="1"/>
</dbReference>
<dbReference type="AlphaFoldDB" id="A0A2W1MVN8"/>
<organism evidence="1 2">
    <name type="scientific">Putridiphycobacter roseus</name>
    <dbReference type="NCBI Taxonomy" id="2219161"/>
    <lineage>
        <taxon>Bacteria</taxon>
        <taxon>Pseudomonadati</taxon>
        <taxon>Bacteroidota</taxon>
        <taxon>Flavobacteriia</taxon>
        <taxon>Flavobacteriales</taxon>
        <taxon>Crocinitomicaceae</taxon>
        <taxon>Putridiphycobacter</taxon>
    </lineage>
</organism>
<evidence type="ECO:0008006" key="3">
    <source>
        <dbReference type="Google" id="ProtNLM"/>
    </source>
</evidence>
<comment type="caution">
    <text evidence="1">The sequence shown here is derived from an EMBL/GenBank/DDBJ whole genome shotgun (WGS) entry which is preliminary data.</text>
</comment>
<dbReference type="OrthoDB" id="1055762at2"/>
<evidence type="ECO:0000313" key="2">
    <source>
        <dbReference type="Proteomes" id="UP000249248"/>
    </source>
</evidence>
<keyword evidence="2" id="KW-1185">Reference proteome</keyword>
<reference evidence="1 2" key="1">
    <citation type="submission" date="2018-06" db="EMBL/GenBank/DDBJ databases">
        <title>The draft genome sequence of Crocinitomix sp. SM1701.</title>
        <authorList>
            <person name="Zhang X."/>
        </authorList>
    </citation>
    <scope>NUCLEOTIDE SEQUENCE [LARGE SCALE GENOMIC DNA]</scope>
    <source>
        <strain evidence="1 2">SM1701</strain>
    </source>
</reference>
<accession>A0A2W1MVN8</accession>
<sequence>MKNLIFSITIFTLIFASCNKDADINQTQSSCDFKDFKYYNGIEHYLGELSNDYVLIGIDTTNSDIEIQNFISTVKQLDQNYEYTIHNSSKYKFKEIPVKFKASKSCEEITQIISDLEQNKIVSYIHFTMQTDNCQNAIWEPVGKLCVNSYGSIFYVKLFDENDLNDLIQMISETNTELVGQNESMPKWYELSATKHADGDALKMANHFYESGLFEQSEPSISKYPVE</sequence>
<name>A0A2W1MVN8_9FLAO</name>
<dbReference type="EMBL" id="QKSB01000015">
    <property type="protein sequence ID" value="PZE15887.1"/>
    <property type="molecule type" value="Genomic_DNA"/>
</dbReference>
<evidence type="ECO:0000313" key="1">
    <source>
        <dbReference type="EMBL" id="PZE15887.1"/>
    </source>
</evidence>
<dbReference type="Proteomes" id="UP000249248">
    <property type="component" value="Unassembled WGS sequence"/>
</dbReference>
<dbReference type="RefSeq" id="WP_111064517.1">
    <property type="nucleotide sequence ID" value="NZ_JBHUCU010000016.1"/>
</dbReference>